<keyword evidence="2" id="KW-1185">Reference proteome</keyword>
<reference evidence="1" key="1">
    <citation type="submission" date="2022-10" db="EMBL/GenBank/DDBJ databases">
        <title>Complete Genome of Trichothecium roseum strain YXFP-22015, a Plant Pathogen Isolated from Citrus.</title>
        <authorList>
            <person name="Wang Y."/>
            <person name="Zhu L."/>
        </authorList>
    </citation>
    <scope>NUCLEOTIDE SEQUENCE</scope>
    <source>
        <strain evidence="1">YXFP-22015</strain>
    </source>
</reference>
<accession>A0ACC0UT79</accession>
<name>A0ACC0UT79_9HYPO</name>
<proteinExistence type="predicted"/>
<evidence type="ECO:0000313" key="1">
    <source>
        <dbReference type="EMBL" id="KAI9897311.1"/>
    </source>
</evidence>
<evidence type="ECO:0000313" key="2">
    <source>
        <dbReference type="Proteomes" id="UP001163324"/>
    </source>
</evidence>
<dbReference type="EMBL" id="CM047946">
    <property type="protein sequence ID" value="KAI9897311.1"/>
    <property type="molecule type" value="Genomic_DNA"/>
</dbReference>
<gene>
    <name evidence="1" type="ORF">N3K66_007167</name>
</gene>
<sequence>MASAPDIPTHTAGPKDSSNKLDNKQSSPKINFGINRLLVLMSHDFRNRTLLALDRVSKLTEGELAEFKKSIARGRTTLQRSKILNLRLTEAEGDRARASKSGVIKRSTQETAEIAKYPYGRLQKIHQQSTTDYSIVVPNDPASWLTWYYGDNPSFIRVLEICFHVVLNKKERVLIYVDTPWIQLLTVEALTAAGFATQTIRPTDTTKDRTDIINTFNNPTTQTNILITNINSLAFGVNLHRAYIAPAQSLVFPDIPYLYTEILIWEVLKANKYLPIFQKAGQEAKAREELDNIVKTRIAERRKHASRRKEQGYQHDENGQDVDNVEDAEEEVNVNEDPNDIELYNTIERERADEEEEEAENESNPSSLEVVDNSKCLEGEDNTSEVSSQAGETISPRPSSPGSPIPQVAKRKASNKARDTSTEPANKKIKLILRGKKVGGGKE</sequence>
<organism evidence="1 2">
    <name type="scientific">Trichothecium roseum</name>
    <dbReference type="NCBI Taxonomy" id="47278"/>
    <lineage>
        <taxon>Eukaryota</taxon>
        <taxon>Fungi</taxon>
        <taxon>Dikarya</taxon>
        <taxon>Ascomycota</taxon>
        <taxon>Pezizomycotina</taxon>
        <taxon>Sordariomycetes</taxon>
        <taxon>Hypocreomycetidae</taxon>
        <taxon>Hypocreales</taxon>
        <taxon>Hypocreales incertae sedis</taxon>
        <taxon>Trichothecium</taxon>
    </lineage>
</organism>
<dbReference type="Proteomes" id="UP001163324">
    <property type="component" value="Chromosome 7"/>
</dbReference>
<comment type="caution">
    <text evidence="1">The sequence shown here is derived from an EMBL/GenBank/DDBJ whole genome shotgun (WGS) entry which is preliminary data.</text>
</comment>
<protein>
    <submittedName>
        <fullName evidence="1">Uncharacterized protein</fullName>
    </submittedName>
</protein>